<protein>
    <submittedName>
        <fullName evidence="1">Uncharacterized protein</fullName>
    </submittedName>
</protein>
<name>A0A2T7DXX3_9POAL</name>
<dbReference type="AlphaFoldDB" id="A0A2T7DXX3"/>
<dbReference type="Gramene" id="PUZ60422">
    <property type="protein sequence ID" value="PUZ60422"/>
    <property type="gene ID" value="GQ55_4G124600"/>
</dbReference>
<sequence>MATDAAAGSACATARARIGLPDGLECCTLLYIRIFISGSGSLGRPREICIMRHNGDNAIPPSTLAPPLPGSCLATKRMPSANFLFPSRIFII</sequence>
<gene>
    <name evidence="1" type="ORF">GQ55_4G124600</name>
</gene>
<dbReference type="EMBL" id="CM009752">
    <property type="protein sequence ID" value="PUZ60422.1"/>
    <property type="molecule type" value="Genomic_DNA"/>
</dbReference>
<keyword evidence="2" id="KW-1185">Reference proteome</keyword>
<organism evidence="1 2">
    <name type="scientific">Panicum hallii var. hallii</name>
    <dbReference type="NCBI Taxonomy" id="1504633"/>
    <lineage>
        <taxon>Eukaryota</taxon>
        <taxon>Viridiplantae</taxon>
        <taxon>Streptophyta</taxon>
        <taxon>Embryophyta</taxon>
        <taxon>Tracheophyta</taxon>
        <taxon>Spermatophyta</taxon>
        <taxon>Magnoliopsida</taxon>
        <taxon>Liliopsida</taxon>
        <taxon>Poales</taxon>
        <taxon>Poaceae</taxon>
        <taxon>PACMAD clade</taxon>
        <taxon>Panicoideae</taxon>
        <taxon>Panicodae</taxon>
        <taxon>Paniceae</taxon>
        <taxon>Panicinae</taxon>
        <taxon>Panicum</taxon>
        <taxon>Panicum sect. Panicum</taxon>
    </lineage>
</organism>
<proteinExistence type="predicted"/>
<reference evidence="1 2" key="1">
    <citation type="submission" date="2018-04" db="EMBL/GenBank/DDBJ databases">
        <title>WGS assembly of Panicum hallii var. hallii HAL2.</title>
        <authorList>
            <person name="Lovell J."/>
            <person name="Jenkins J."/>
            <person name="Lowry D."/>
            <person name="Mamidi S."/>
            <person name="Sreedasyam A."/>
            <person name="Weng X."/>
            <person name="Barry K."/>
            <person name="Bonette J."/>
            <person name="Campitelli B."/>
            <person name="Daum C."/>
            <person name="Gordon S."/>
            <person name="Gould B."/>
            <person name="Lipzen A."/>
            <person name="MacQueen A."/>
            <person name="Palacio-Mejia J."/>
            <person name="Plott C."/>
            <person name="Shakirov E."/>
            <person name="Shu S."/>
            <person name="Yoshinaga Y."/>
            <person name="Zane M."/>
            <person name="Rokhsar D."/>
            <person name="Grimwood J."/>
            <person name="Schmutz J."/>
            <person name="Juenger T."/>
        </authorList>
    </citation>
    <scope>NUCLEOTIDE SEQUENCE [LARGE SCALE GENOMIC DNA]</scope>
    <source>
        <strain evidence="2">cv. HAL2</strain>
    </source>
</reference>
<accession>A0A2T7DXX3</accession>
<evidence type="ECO:0000313" key="1">
    <source>
        <dbReference type="EMBL" id="PUZ60422.1"/>
    </source>
</evidence>
<dbReference type="Proteomes" id="UP000244336">
    <property type="component" value="Chromosome 4"/>
</dbReference>
<evidence type="ECO:0000313" key="2">
    <source>
        <dbReference type="Proteomes" id="UP000244336"/>
    </source>
</evidence>